<dbReference type="Proteomes" id="UP001055879">
    <property type="component" value="Linkage Group LG07"/>
</dbReference>
<gene>
    <name evidence="1" type="ORF">L6452_23603</name>
</gene>
<organism evidence="1 2">
    <name type="scientific">Arctium lappa</name>
    <name type="common">Greater burdock</name>
    <name type="synonym">Lappa major</name>
    <dbReference type="NCBI Taxonomy" id="4217"/>
    <lineage>
        <taxon>Eukaryota</taxon>
        <taxon>Viridiplantae</taxon>
        <taxon>Streptophyta</taxon>
        <taxon>Embryophyta</taxon>
        <taxon>Tracheophyta</taxon>
        <taxon>Spermatophyta</taxon>
        <taxon>Magnoliopsida</taxon>
        <taxon>eudicotyledons</taxon>
        <taxon>Gunneridae</taxon>
        <taxon>Pentapetalae</taxon>
        <taxon>asterids</taxon>
        <taxon>campanulids</taxon>
        <taxon>Asterales</taxon>
        <taxon>Asteraceae</taxon>
        <taxon>Carduoideae</taxon>
        <taxon>Cardueae</taxon>
        <taxon>Arctiinae</taxon>
        <taxon>Arctium</taxon>
    </lineage>
</organism>
<reference evidence="2" key="1">
    <citation type="journal article" date="2022" name="Mol. Ecol. Resour.">
        <title>The genomes of chicory, endive, great burdock and yacon provide insights into Asteraceae palaeo-polyploidization history and plant inulin production.</title>
        <authorList>
            <person name="Fan W."/>
            <person name="Wang S."/>
            <person name="Wang H."/>
            <person name="Wang A."/>
            <person name="Jiang F."/>
            <person name="Liu H."/>
            <person name="Zhao H."/>
            <person name="Xu D."/>
            <person name="Zhang Y."/>
        </authorList>
    </citation>
    <scope>NUCLEOTIDE SEQUENCE [LARGE SCALE GENOMIC DNA]</scope>
    <source>
        <strain evidence="2">cv. Niubang</strain>
    </source>
</reference>
<sequence>MSSTPKSIGKQSLFFNDLASPGTSRRNGSGKFTTAGQAAAVSALRRENFATSDLPPPPMFTLEDRSDYSPESGIPDYPIVSPDSNSNPRTPTPTQSKLFSTSTPNSNTNQSSRVLIGNQQLQSKQSTVGSLNRWSSGGRSDGGGGDKEKSPVQGVVHHQPWELITLPSLREVARPEIQRSSLSVGDLDEEEWVTVYGFSPSDTNVILQEFERCGVILRHVPGPKDANWIHILYQSRADAEKALNKNSMQINGCLIIGVKPVDPMQRQALSDRPNNLGFMPLTRSSDVMAFKPSDRLQNGIRKTSESGGTMATSSKSMVSKIADLMFGV</sequence>
<evidence type="ECO:0000313" key="1">
    <source>
        <dbReference type="EMBL" id="KAI3716336.1"/>
    </source>
</evidence>
<dbReference type="EMBL" id="CM042053">
    <property type="protein sequence ID" value="KAI3716336.1"/>
    <property type="molecule type" value="Genomic_DNA"/>
</dbReference>
<reference evidence="1 2" key="2">
    <citation type="journal article" date="2022" name="Mol. Ecol. Resour.">
        <title>The genomes of chicory, endive, great burdock and yacon provide insights into Asteraceae paleo-polyploidization history and plant inulin production.</title>
        <authorList>
            <person name="Fan W."/>
            <person name="Wang S."/>
            <person name="Wang H."/>
            <person name="Wang A."/>
            <person name="Jiang F."/>
            <person name="Liu H."/>
            <person name="Zhao H."/>
            <person name="Xu D."/>
            <person name="Zhang Y."/>
        </authorList>
    </citation>
    <scope>NUCLEOTIDE SEQUENCE [LARGE SCALE GENOMIC DNA]</scope>
    <source>
        <strain evidence="2">cv. Niubang</strain>
    </source>
</reference>
<name>A0ACB9B3J4_ARCLA</name>
<comment type="caution">
    <text evidence="1">The sequence shown here is derived from an EMBL/GenBank/DDBJ whole genome shotgun (WGS) entry which is preliminary data.</text>
</comment>
<evidence type="ECO:0000313" key="2">
    <source>
        <dbReference type="Proteomes" id="UP001055879"/>
    </source>
</evidence>
<protein>
    <submittedName>
        <fullName evidence="1">Uncharacterized protein</fullName>
    </submittedName>
</protein>
<proteinExistence type="predicted"/>
<accession>A0ACB9B3J4</accession>
<keyword evidence="2" id="KW-1185">Reference proteome</keyword>